<evidence type="ECO:0000313" key="3">
    <source>
        <dbReference type="Proteomes" id="UP001218188"/>
    </source>
</evidence>
<name>A0AAD6T917_9AGAR</name>
<evidence type="ECO:0000256" key="1">
    <source>
        <dbReference type="SAM" id="MobiDB-lite"/>
    </source>
</evidence>
<feature type="compositionally biased region" description="Basic and acidic residues" evidence="1">
    <location>
        <begin position="17"/>
        <end position="45"/>
    </location>
</feature>
<feature type="region of interest" description="Disordered" evidence="1">
    <location>
        <begin position="289"/>
        <end position="321"/>
    </location>
</feature>
<feature type="compositionally biased region" description="Gly residues" evidence="1">
    <location>
        <begin position="238"/>
        <end position="249"/>
    </location>
</feature>
<dbReference type="AlphaFoldDB" id="A0AAD6T917"/>
<feature type="region of interest" description="Disordered" evidence="1">
    <location>
        <begin position="157"/>
        <end position="177"/>
    </location>
</feature>
<feature type="compositionally biased region" description="Acidic residues" evidence="1">
    <location>
        <begin position="292"/>
        <end position="301"/>
    </location>
</feature>
<feature type="region of interest" description="Disordered" evidence="1">
    <location>
        <begin position="221"/>
        <end position="256"/>
    </location>
</feature>
<dbReference type="EMBL" id="JARJCM010000015">
    <property type="protein sequence ID" value="KAJ7041729.1"/>
    <property type="molecule type" value="Genomic_DNA"/>
</dbReference>
<sequence length="321" mass="34976">MIVPVSTFAAAGKHRSREQERERKEEVGRRGIGSRNRDGRYKDRGNVLTKATVGSRAGEGEEKDVERAWEKGKNRTGKGSRKDVDNCRQAAHNVGVVPPALIIPLRRLSLVRVRDSAAAATGESRTGLRRSTCRGVADNIPNSRVITRTHSAGWWVSEDPSANATSAGRGEGGDTGSQLARAEAALLRVGTSHRLKGRRQRVLQTVRRHLCDAKVQGAARAPEQHYAAGGEGWWPQRGRGGGRSPSGDGGESDDLRAGFNAKTVQIRTLGQERVLWIWVRKIDGMARKSEGLGEEEWEDGDVAASLDAEERMLPAAPMRLD</sequence>
<feature type="compositionally biased region" description="Basic and acidic residues" evidence="1">
    <location>
        <begin position="58"/>
        <end position="73"/>
    </location>
</feature>
<feature type="region of interest" description="Disordered" evidence="1">
    <location>
        <begin position="1"/>
        <end position="83"/>
    </location>
</feature>
<organism evidence="2 3">
    <name type="scientific">Mycena alexandri</name>
    <dbReference type="NCBI Taxonomy" id="1745969"/>
    <lineage>
        <taxon>Eukaryota</taxon>
        <taxon>Fungi</taxon>
        <taxon>Dikarya</taxon>
        <taxon>Basidiomycota</taxon>
        <taxon>Agaricomycotina</taxon>
        <taxon>Agaricomycetes</taxon>
        <taxon>Agaricomycetidae</taxon>
        <taxon>Agaricales</taxon>
        <taxon>Marasmiineae</taxon>
        <taxon>Mycenaceae</taxon>
        <taxon>Mycena</taxon>
    </lineage>
</organism>
<protein>
    <submittedName>
        <fullName evidence="2">Uncharacterized protein</fullName>
    </submittedName>
</protein>
<evidence type="ECO:0000313" key="2">
    <source>
        <dbReference type="EMBL" id="KAJ7041729.1"/>
    </source>
</evidence>
<proteinExistence type="predicted"/>
<reference evidence="2" key="1">
    <citation type="submission" date="2023-03" db="EMBL/GenBank/DDBJ databases">
        <title>Massive genome expansion in bonnet fungi (Mycena s.s.) driven by repeated elements and novel gene families across ecological guilds.</title>
        <authorList>
            <consortium name="Lawrence Berkeley National Laboratory"/>
            <person name="Harder C.B."/>
            <person name="Miyauchi S."/>
            <person name="Viragh M."/>
            <person name="Kuo A."/>
            <person name="Thoen E."/>
            <person name="Andreopoulos B."/>
            <person name="Lu D."/>
            <person name="Skrede I."/>
            <person name="Drula E."/>
            <person name="Henrissat B."/>
            <person name="Morin E."/>
            <person name="Kohler A."/>
            <person name="Barry K."/>
            <person name="LaButti K."/>
            <person name="Morin E."/>
            <person name="Salamov A."/>
            <person name="Lipzen A."/>
            <person name="Mereny Z."/>
            <person name="Hegedus B."/>
            <person name="Baldrian P."/>
            <person name="Stursova M."/>
            <person name="Weitz H."/>
            <person name="Taylor A."/>
            <person name="Grigoriev I.V."/>
            <person name="Nagy L.G."/>
            <person name="Martin F."/>
            <person name="Kauserud H."/>
        </authorList>
    </citation>
    <scope>NUCLEOTIDE SEQUENCE</scope>
    <source>
        <strain evidence="2">CBHHK200</strain>
    </source>
</reference>
<dbReference type="Proteomes" id="UP001218188">
    <property type="component" value="Unassembled WGS sequence"/>
</dbReference>
<comment type="caution">
    <text evidence="2">The sequence shown here is derived from an EMBL/GenBank/DDBJ whole genome shotgun (WGS) entry which is preliminary data.</text>
</comment>
<accession>A0AAD6T917</accession>
<gene>
    <name evidence="2" type="ORF">C8F04DRAFT_1299216</name>
</gene>
<keyword evidence="3" id="KW-1185">Reference proteome</keyword>